<dbReference type="Pfam" id="PF08299">
    <property type="entry name" value="Bac_DnaA_C"/>
    <property type="match status" value="1"/>
</dbReference>
<evidence type="ECO:0000313" key="15">
    <source>
        <dbReference type="EMBL" id="EEV21274.1"/>
    </source>
</evidence>
<evidence type="ECO:0000313" key="16">
    <source>
        <dbReference type="Proteomes" id="UP000004509"/>
    </source>
</evidence>
<dbReference type="HAMAP" id="MF_00377">
    <property type="entry name" value="DnaA_bact"/>
    <property type="match status" value="1"/>
</dbReference>
<organism evidence="15 16">
    <name type="scientific">Treponema vincentii ATCC 35580</name>
    <dbReference type="NCBI Taxonomy" id="596324"/>
    <lineage>
        <taxon>Bacteria</taxon>
        <taxon>Pseudomonadati</taxon>
        <taxon>Spirochaetota</taxon>
        <taxon>Spirochaetia</taxon>
        <taxon>Spirochaetales</taxon>
        <taxon>Treponemataceae</taxon>
        <taxon>Treponema</taxon>
    </lineage>
</organism>
<evidence type="ECO:0000256" key="2">
    <source>
        <dbReference type="ARBA" id="ARBA00022490"/>
    </source>
</evidence>
<keyword evidence="3 8" id="KW-0235">DNA replication</keyword>
<proteinExistence type="inferred from homology"/>
<feature type="binding site" evidence="8">
    <location>
        <position position="174"/>
    </location>
    <ligand>
        <name>ATP</name>
        <dbReference type="ChEBI" id="CHEBI:30616"/>
    </ligand>
</feature>
<dbReference type="InterPro" id="IPR018312">
    <property type="entry name" value="Chromosome_initiator_DnaA_CS"/>
</dbReference>
<dbReference type="GO" id="GO:0005524">
    <property type="term" value="F:ATP binding"/>
    <property type="evidence" value="ECO:0007669"/>
    <property type="project" value="UniProtKB-UniRule"/>
</dbReference>
<reference evidence="15 16" key="1">
    <citation type="submission" date="2009-07" db="EMBL/GenBank/DDBJ databases">
        <authorList>
            <person name="Madupu R."/>
            <person name="Sebastian Y."/>
            <person name="Durkin A.S."/>
            <person name="Torralba M."/>
            <person name="Methe B."/>
            <person name="Sutton G.G."/>
            <person name="Strausberg R.L."/>
            <person name="Nelson K.E."/>
        </authorList>
    </citation>
    <scope>NUCLEOTIDE SEQUENCE [LARGE SCALE GENOMIC DNA]</scope>
    <source>
        <strain evidence="15 16">ATCC 35580</strain>
    </source>
</reference>
<dbReference type="Gene3D" id="3.30.300.180">
    <property type="match status" value="1"/>
</dbReference>
<evidence type="ECO:0000256" key="6">
    <source>
        <dbReference type="ARBA" id="ARBA00023121"/>
    </source>
</evidence>
<feature type="domain" description="Chromosomal replication initiator DnaA C-terminal" evidence="14">
    <location>
        <begin position="369"/>
        <end position="438"/>
    </location>
</feature>
<dbReference type="STRING" id="596324.TREVI0001_0469"/>
<keyword evidence="6 8" id="KW-0446">Lipid-binding</keyword>
<protein>
    <recommendedName>
        <fullName evidence="8 9">Chromosomal replication initiator protein DnaA</fullName>
    </recommendedName>
</protein>
<dbReference type="InterPro" id="IPR027417">
    <property type="entry name" value="P-loop_NTPase"/>
</dbReference>
<dbReference type="NCBIfam" id="TIGR00362">
    <property type="entry name" value="DnaA"/>
    <property type="match status" value="1"/>
</dbReference>
<comment type="similarity">
    <text evidence="1 8 11">Belongs to the DnaA family.</text>
</comment>
<dbReference type="EMBL" id="ACYH01000011">
    <property type="protein sequence ID" value="EEV21274.1"/>
    <property type="molecule type" value="Genomic_DNA"/>
</dbReference>
<dbReference type="PANTHER" id="PTHR30050">
    <property type="entry name" value="CHROMOSOMAL REPLICATION INITIATOR PROTEIN DNAA"/>
    <property type="match status" value="1"/>
</dbReference>
<evidence type="ECO:0000259" key="13">
    <source>
        <dbReference type="SMART" id="SM00382"/>
    </source>
</evidence>
<comment type="domain">
    <text evidence="8">Domain I is involved in oligomerization and binding regulators, domain II is flexibile and of varying length in different bacteria, domain III forms the AAA+ region, while domain IV binds dsDNA.</text>
</comment>
<keyword evidence="2 8" id="KW-0963">Cytoplasm</keyword>
<dbReference type="InterPro" id="IPR010921">
    <property type="entry name" value="Trp_repressor/repl_initiator"/>
</dbReference>
<dbReference type="PANTHER" id="PTHR30050:SF2">
    <property type="entry name" value="CHROMOSOMAL REPLICATION INITIATOR PROTEIN DNAA"/>
    <property type="match status" value="1"/>
</dbReference>
<dbReference type="InterPro" id="IPR013317">
    <property type="entry name" value="DnaA_dom"/>
</dbReference>
<feature type="domain" description="AAA+ ATPase" evidence="13">
    <location>
        <begin position="159"/>
        <end position="292"/>
    </location>
</feature>
<evidence type="ECO:0000256" key="10">
    <source>
        <dbReference type="RuleBase" id="RU000577"/>
    </source>
</evidence>
<dbReference type="InterPro" id="IPR038454">
    <property type="entry name" value="DnaA_N_sf"/>
</dbReference>
<name>C8PM57_9SPIR</name>
<sequence>MNSCDYRIFWEETVKQLKDEIGEQEISMWFSRIVYERASDSVIVLSVPSGFYRDNVRQRYEILIEKKLLELLGSRISIEFEIKAPQIMNTQPVSTKNPLTSATSSPAAFHASQKSVPVEEKKKHPLLNERYTFDKFVIDADNPLPANAAIAVSKNPGTAYNPLLIYGGVGLGKTHLMQAIGNALYQNTNLKILYAPAETFTNEYIAHVNKNKMHEFKNKYRNADVLLLDDIHFLEKKEGTQEELFHTFNALYESNKQIVFTCDRPVEELKNLTDRLRSRFTRGLSIDLKIPSYETRCAILFKKLQDEHFSIPDEVVHLIAKNVSSNVRDLESALTKLEAYSELTGPITLENAQRLLQDTFGSPRQHNISIDTILKIVADYFGISYIDLKGKKRTKNISFPRQVAMYLAREMTEFSTTEIGMELGGRDHTTIMHGHQKIETQTAIEPSLEVTIAELKKRITNANK</sequence>
<dbReference type="InterPro" id="IPR003593">
    <property type="entry name" value="AAA+_ATPase"/>
</dbReference>
<dbReference type="SUPFAM" id="SSF48295">
    <property type="entry name" value="TrpR-like"/>
    <property type="match status" value="1"/>
</dbReference>
<keyword evidence="5 8" id="KW-0067">ATP-binding</keyword>
<feature type="binding site" evidence="8">
    <location>
        <position position="170"/>
    </location>
    <ligand>
        <name>ATP</name>
        <dbReference type="ChEBI" id="CHEBI:30616"/>
    </ligand>
</feature>
<dbReference type="SMART" id="SM00382">
    <property type="entry name" value="AAA"/>
    <property type="match status" value="1"/>
</dbReference>
<dbReference type="SMART" id="SM00760">
    <property type="entry name" value="Bac_DnaA_C"/>
    <property type="match status" value="1"/>
</dbReference>
<dbReference type="CDD" id="cd00009">
    <property type="entry name" value="AAA"/>
    <property type="match status" value="1"/>
</dbReference>
<comment type="function">
    <text evidence="8 10">Plays an essential role in the initiation and regulation of chromosomal replication. ATP-DnaA binds to the origin of replication (oriC) to initiate formation of the DNA replication initiation complex once per cell cycle. Binds the DnaA box (a 9 base pair repeat at the origin) and separates the double-stranded (ds)DNA. Forms a right-handed helical filament on oriC DNA; dsDNA binds to the exterior of the filament while single-stranded (ss)DNA is stabiized in the filament's interior. The ATP-DnaA-oriC complex binds and stabilizes one strand of the AT-rich DNA unwinding element (DUE), permitting loading of DNA polymerase. After initiation quickly degrades to an ADP-DnaA complex that is not apt for DNA replication. Binds acidic phospholipids.</text>
</comment>
<dbReference type="Gene3D" id="1.10.8.60">
    <property type="match status" value="1"/>
</dbReference>
<evidence type="ECO:0000256" key="4">
    <source>
        <dbReference type="ARBA" id="ARBA00022741"/>
    </source>
</evidence>
<dbReference type="InterPro" id="IPR001957">
    <property type="entry name" value="Chromosome_initiator_DnaA"/>
</dbReference>
<keyword evidence="4 8" id="KW-0547">Nucleotide-binding</keyword>
<feature type="compositionally biased region" description="Polar residues" evidence="12">
    <location>
        <begin position="94"/>
        <end position="106"/>
    </location>
</feature>
<evidence type="ECO:0000256" key="12">
    <source>
        <dbReference type="SAM" id="MobiDB-lite"/>
    </source>
</evidence>
<dbReference type="InterPro" id="IPR024633">
    <property type="entry name" value="DnaA_N_dom"/>
</dbReference>
<dbReference type="GO" id="GO:0006275">
    <property type="term" value="P:regulation of DNA replication"/>
    <property type="evidence" value="ECO:0007669"/>
    <property type="project" value="UniProtKB-UniRule"/>
</dbReference>
<dbReference type="PRINTS" id="PR00051">
    <property type="entry name" value="DNAA"/>
</dbReference>
<dbReference type="InterPro" id="IPR020591">
    <property type="entry name" value="Chromosome_initiator_DnaA-like"/>
</dbReference>
<evidence type="ECO:0000256" key="1">
    <source>
        <dbReference type="ARBA" id="ARBA00006583"/>
    </source>
</evidence>
<dbReference type="Pfam" id="PF00308">
    <property type="entry name" value="Bac_DnaA"/>
    <property type="match status" value="1"/>
</dbReference>
<dbReference type="OrthoDB" id="9807019at2"/>
<dbReference type="Proteomes" id="UP000004509">
    <property type="component" value="Unassembled WGS sequence"/>
</dbReference>
<feature type="binding site" evidence="8">
    <location>
        <position position="172"/>
    </location>
    <ligand>
        <name>ATP</name>
        <dbReference type="ChEBI" id="CHEBI:30616"/>
    </ligand>
</feature>
<comment type="subcellular location">
    <subcellularLocation>
        <location evidence="8">Cytoplasm</location>
    </subcellularLocation>
</comment>
<dbReference type="eggNOG" id="COG0593">
    <property type="taxonomic scope" value="Bacteria"/>
</dbReference>
<evidence type="ECO:0000256" key="8">
    <source>
        <dbReference type="HAMAP-Rule" id="MF_00377"/>
    </source>
</evidence>
<dbReference type="Gene3D" id="3.40.50.300">
    <property type="entry name" value="P-loop containing nucleotide triphosphate hydrolases"/>
    <property type="match status" value="1"/>
</dbReference>
<dbReference type="GO" id="GO:0008289">
    <property type="term" value="F:lipid binding"/>
    <property type="evidence" value="ECO:0007669"/>
    <property type="project" value="UniProtKB-KW"/>
</dbReference>
<evidence type="ECO:0000256" key="3">
    <source>
        <dbReference type="ARBA" id="ARBA00022705"/>
    </source>
</evidence>
<evidence type="ECO:0000256" key="11">
    <source>
        <dbReference type="RuleBase" id="RU004227"/>
    </source>
</evidence>
<dbReference type="GO" id="GO:0005737">
    <property type="term" value="C:cytoplasm"/>
    <property type="evidence" value="ECO:0007669"/>
    <property type="project" value="UniProtKB-SubCell"/>
</dbReference>
<dbReference type="Gene3D" id="1.10.1750.10">
    <property type="match status" value="1"/>
</dbReference>
<dbReference type="Pfam" id="PF11638">
    <property type="entry name" value="DnaA_N"/>
    <property type="match status" value="1"/>
</dbReference>
<dbReference type="InterPro" id="IPR013159">
    <property type="entry name" value="DnaA_C"/>
</dbReference>
<dbReference type="GO" id="GO:0005886">
    <property type="term" value="C:plasma membrane"/>
    <property type="evidence" value="ECO:0007669"/>
    <property type="project" value="TreeGrafter"/>
</dbReference>
<comment type="subunit">
    <text evidence="8">Oligomerizes as a right-handed, spiral filament on DNA at oriC.</text>
</comment>
<feature type="binding site" evidence="8">
    <location>
        <position position="173"/>
    </location>
    <ligand>
        <name>ATP</name>
        <dbReference type="ChEBI" id="CHEBI:30616"/>
    </ligand>
</feature>
<dbReference type="GO" id="GO:0006270">
    <property type="term" value="P:DNA replication initiation"/>
    <property type="evidence" value="ECO:0007669"/>
    <property type="project" value="UniProtKB-UniRule"/>
</dbReference>
<accession>C8PM57</accession>
<dbReference type="RefSeq" id="WP_006187602.1">
    <property type="nucleotide sequence ID" value="NZ_ACYH01000011.1"/>
</dbReference>
<keyword evidence="7 8" id="KW-0238">DNA-binding</keyword>
<dbReference type="PROSITE" id="PS01008">
    <property type="entry name" value="DNAA"/>
    <property type="match status" value="1"/>
</dbReference>
<gene>
    <name evidence="8 15" type="primary">dnaA</name>
    <name evidence="15" type="ORF">TREVI0001_0469</name>
</gene>
<dbReference type="SUPFAM" id="SSF52540">
    <property type="entry name" value="P-loop containing nucleoside triphosphate hydrolases"/>
    <property type="match status" value="1"/>
</dbReference>
<evidence type="ECO:0000256" key="5">
    <source>
        <dbReference type="ARBA" id="ARBA00022840"/>
    </source>
</evidence>
<evidence type="ECO:0000256" key="7">
    <source>
        <dbReference type="ARBA" id="ARBA00023125"/>
    </source>
</evidence>
<evidence type="ECO:0000259" key="14">
    <source>
        <dbReference type="SMART" id="SM00760"/>
    </source>
</evidence>
<feature type="region of interest" description="Domain I, interacts with DnaA modulators" evidence="8">
    <location>
        <begin position="1"/>
        <end position="84"/>
    </location>
</feature>
<feature type="region of interest" description="Domain IV, binds dsDNA" evidence="8">
    <location>
        <begin position="342"/>
        <end position="464"/>
    </location>
</feature>
<evidence type="ECO:0000256" key="9">
    <source>
        <dbReference type="NCBIfam" id="TIGR00362"/>
    </source>
</evidence>
<dbReference type="CDD" id="cd06571">
    <property type="entry name" value="Bac_DnaA_C"/>
    <property type="match status" value="1"/>
</dbReference>
<dbReference type="GO" id="GO:0003688">
    <property type="term" value="F:DNA replication origin binding"/>
    <property type="evidence" value="ECO:0007669"/>
    <property type="project" value="UniProtKB-UniRule"/>
</dbReference>
<comment type="caution">
    <text evidence="8">Lacks conserved residue(s) required for the propagation of feature annotation.</text>
</comment>
<feature type="region of interest" description="Disordered" evidence="12">
    <location>
        <begin position="94"/>
        <end position="114"/>
    </location>
</feature>
<dbReference type="AlphaFoldDB" id="C8PM57"/>
<comment type="caution">
    <text evidence="15">The sequence shown here is derived from an EMBL/GenBank/DDBJ whole genome shotgun (WGS) entry which is preliminary data.</text>
</comment>